<proteinExistence type="predicted"/>
<comment type="caution">
    <text evidence="1">The sequence shown here is derived from an EMBL/GenBank/DDBJ whole genome shotgun (WGS) entry which is preliminary data.</text>
</comment>
<reference evidence="1 2" key="1">
    <citation type="submission" date="2020-08" db="EMBL/GenBank/DDBJ databases">
        <title>Sequencing the genomes of 1000 actinobacteria strains.</title>
        <authorList>
            <person name="Klenk H.-P."/>
        </authorList>
    </citation>
    <scope>NUCLEOTIDE SEQUENCE [LARGE SCALE GENOMIC DNA]</scope>
    <source>
        <strain evidence="1 2">DSM 44230</strain>
    </source>
</reference>
<sequence length="278" mass="30803">MVEPVRPGEPQGCLGQLTAWMRKAGQQLPPPEPPNPVRLIEVRDWQVRSSVQGVDFLLTCEIFWQVLPGKSFHPDLEGIARHAILQRVSAVTANGYPGHHVSLQIRLNAELGESMVDPTGRIAARAESLTLAIADGTLERMQRYKDLLLAKAVWDLESQLERDRSRYFQQEVLRDTSAAAAWWLARNPDRTEAAPDMVEHLGQWVRAANGAAHPGPSPAGPPLTTAVVEMAADMDEASRELFVNHLVRFLDQYGRSTASAELRQSLLRPANGRHAPPQ</sequence>
<dbReference type="EMBL" id="JACHMH010000001">
    <property type="protein sequence ID" value="MBB4681083.1"/>
    <property type="molecule type" value="Genomic_DNA"/>
</dbReference>
<evidence type="ECO:0000313" key="2">
    <source>
        <dbReference type="Proteomes" id="UP000533598"/>
    </source>
</evidence>
<protein>
    <submittedName>
        <fullName evidence="1">Uncharacterized protein</fullName>
    </submittedName>
</protein>
<name>A0A7W7FXW1_9PSEU</name>
<dbReference type="RefSeq" id="WP_185007392.1">
    <property type="nucleotide sequence ID" value="NZ_BAAAUI010000054.1"/>
</dbReference>
<evidence type="ECO:0000313" key="1">
    <source>
        <dbReference type="EMBL" id="MBB4681083.1"/>
    </source>
</evidence>
<dbReference type="Proteomes" id="UP000533598">
    <property type="component" value="Unassembled WGS sequence"/>
</dbReference>
<gene>
    <name evidence="1" type="ORF">HNR67_007201</name>
</gene>
<organism evidence="1 2">
    <name type="scientific">Crossiella cryophila</name>
    <dbReference type="NCBI Taxonomy" id="43355"/>
    <lineage>
        <taxon>Bacteria</taxon>
        <taxon>Bacillati</taxon>
        <taxon>Actinomycetota</taxon>
        <taxon>Actinomycetes</taxon>
        <taxon>Pseudonocardiales</taxon>
        <taxon>Pseudonocardiaceae</taxon>
        <taxon>Crossiella</taxon>
    </lineage>
</organism>
<accession>A0A7W7FXW1</accession>
<keyword evidence="2" id="KW-1185">Reference proteome</keyword>
<dbReference type="AlphaFoldDB" id="A0A7W7FXW1"/>